<evidence type="ECO:0000256" key="2">
    <source>
        <dbReference type="SAM" id="MobiDB-lite"/>
    </source>
</evidence>
<keyword evidence="1" id="KW-0479">Metal-binding</keyword>
<feature type="region of interest" description="Disordered" evidence="2">
    <location>
        <begin position="120"/>
        <end position="144"/>
    </location>
</feature>
<dbReference type="Gene3D" id="1.10.10.60">
    <property type="entry name" value="Homeodomain-like"/>
    <property type="match status" value="3"/>
</dbReference>
<dbReference type="Proteomes" id="UP000807716">
    <property type="component" value="Unassembled WGS sequence"/>
</dbReference>
<feature type="region of interest" description="Disordered" evidence="2">
    <location>
        <begin position="966"/>
        <end position="1007"/>
    </location>
</feature>
<sequence>MANFEPFSHFSFQPSPATIDFSFFASPTHPQGSPSDTAGGGGSNSNSNGDINSRSAEHSSASSSTTTILQDPLTDEDNIHHPHHAIPVDPSSIFDLSAFPSDMPSLGLTGETDISLQEPSTSFDAQSALQLQTPRKRERGERSVWTPEEDNYLRMAVQLYGDKTEKWAKIAACVPGRTNKNCRKRWFHSLDPSLRKGAWTEEEDYLLITGVQKFKGQWSKIAERIQGRTDDQCAKRWRESLDPHIDRAAWTAEEDALLLQKYEEFGSQWQKIAALFFPGRPGLHCRNRWRKIQRGLNHNKKKLEADSSRGGLDETGSKGGSSIADLAQLDNLNLEDAGMANSFDDIYGGKEGGSMGSKSEGRLLADNEKPYGCAVPDCNFESASPSLLFYHLKASHPGTTIDKPFRCTLPGCENRKRYKNINGLQYHITHSKNSSGHGHGHGHGGQTDEIPASLKPVRPPSTTGGTGANSNSNTNTIANPSTNSSSSSNSHSSSTSSNIGVSGGSGSSSSSSISINTSSTSNSAVPANSGRPKSLVLPAANVVTSPYPTPLPQSHSNPPTPAELQRQLHHQAPNGGPPTPNMFSFTEFSQALTAQSVVTPTTSIAKPRSFGCPELGCHHTFDQIGLLNTHMVTNHGHKAMTMSSEPTFGSDTDLLSEAELHSKMDLGTINGLADGDDSGSGSCSPMETNLLPIDVSMLNLAGNFMSLETDLMSDLDAAAFAPAGSQLRQTEPVTISRASMVGSGNSDSGIGQSGSNKRQFSMLSSTPDNTLFGKSNSSANRLANRIHFGTHINVSSHDIDLPLANLSSLNQIRDALVSSSAMVSSVSSIGLTTASISVPSTMPSPTTTLNLSPATPVFHLSSSPMPLPPPPKATQTVKRFICSTCQKGYASQSGLNTHIRNEHPETRKGSMNSGFGNSDSNRRSSKANGSASSGDSSSLSEKPFKCLVPGCGKSYNNITGLKNHLLQTHGSTPSTSNVSQAPTSHTSASTALPSSSSTTLAPLPSLT</sequence>
<dbReference type="InterPro" id="IPR001005">
    <property type="entry name" value="SANT/Myb"/>
</dbReference>
<evidence type="ECO:0000256" key="1">
    <source>
        <dbReference type="PROSITE-ProRule" id="PRU00042"/>
    </source>
</evidence>
<evidence type="ECO:0000313" key="7">
    <source>
        <dbReference type="EMBL" id="KAG0252553.1"/>
    </source>
</evidence>
<evidence type="ECO:0000259" key="4">
    <source>
        <dbReference type="PROSITE" id="PS50157"/>
    </source>
</evidence>
<feature type="region of interest" description="Disordered" evidence="2">
    <location>
        <begin position="739"/>
        <end position="772"/>
    </location>
</feature>
<dbReference type="PROSITE" id="PS51294">
    <property type="entry name" value="HTH_MYB"/>
    <property type="match status" value="3"/>
</dbReference>
<feature type="region of interest" description="Disordered" evidence="2">
    <location>
        <begin position="21"/>
        <end position="67"/>
    </location>
</feature>
<gene>
    <name evidence="7" type="ORF">DFQ27_007999</name>
</gene>
<feature type="compositionally biased region" description="Polar residues" evidence="2">
    <location>
        <begin position="120"/>
        <end position="133"/>
    </location>
</feature>
<dbReference type="GO" id="GO:0000981">
    <property type="term" value="F:DNA-binding transcription factor activity, RNA polymerase II-specific"/>
    <property type="evidence" value="ECO:0007669"/>
    <property type="project" value="TreeGrafter"/>
</dbReference>
<feature type="compositionally biased region" description="Basic and acidic residues" evidence="2">
    <location>
        <begin position="899"/>
        <end position="908"/>
    </location>
</feature>
<evidence type="ECO:0000313" key="8">
    <source>
        <dbReference type="Proteomes" id="UP000807716"/>
    </source>
</evidence>
<feature type="compositionally biased region" description="Polar residues" evidence="2">
    <location>
        <begin position="966"/>
        <end position="980"/>
    </location>
</feature>
<dbReference type="SUPFAM" id="SSF57667">
    <property type="entry name" value="beta-beta-alpha zinc fingers"/>
    <property type="match status" value="1"/>
</dbReference>
<dbReference type="InterPro" id="IPR013087">
    <property type="entry name" value="Znf_C2H2_type"/>
</dbReference>
<feature type="domain" description="SANT" evidence="5">
    <location>
        <begin position="194"/>
        <end position="242"/>
    </location>
</feature>
<dbReference type="InterPro" id="IPR017884">
    <property type="entry name" value="SANT_dom"/>
</dbReference>
<dbReference type="InterPro" id="IPR036236">
    <property type="entry name" value="Znf_C2H2_sf"/>
</dbReference>
<feature type="domain" description="Myb-like" evidence="3">
    <location>
        <begin position="137"/>
        <end position="190"/>
    </location>
</feature>
<dbReference type="EMBL" id="JAAAJB010000651">
    <property type="protein sequence ID" value="KAG0252553.1"/>
    <property type="molecule type" value="Genomic_DNA"/>
</dbReference>
<feature type="compositionally biased region" description="Polar residues" evidence="2">
    <location>
        <begin position="909"/>
        <end position="919"/>
    </location>
</feature>
<dbReference type="PROSITE" id="PS50090">
    <property type="entry name" value="MYB_LIKE"/>
    <property type="match status" value="3"/>
</dbReference>
<reference evidence="7" key="1">
    <citation type="journal article" date="2020" name="Fungal Divers.">
        <title>Resolving the Mortierellaceae phylogeny through synthesis of multi-gene phylogenetics and phylogenomics.</title>
        <authorList>
            <person name="Vandepol N."/>
            <person name="Liber J."/>
            <person name="Desiro A."/>
            <person name="Na H."/>
            <person name="Kennedy M."/>
            <person name="Barry K."/>
            <person name="Grigoriev I.V."/>
            <person name="Miller A.N."/>
            <person name="O'Donnell K."/>
            <person name="Stajich J.E."/>
            <person name="Bonito G."/>
        </authorList>
    </citation>
    <scope>NUCLEOTIDE SEQUENCE</scope>
    <source>
        <strain evidence="7">BC1065</strain>
    </source>
</reference>
<feature type="domain" description="C2H2-type" evidence="4">
    <location>
        <begin position="944"/>
        <end position="974"/>
    </location>
</feature>
<proteinExistence type="predicted"/>
<name>A0A9P6PUX8_9FUNG</name>
<protein>
    <submittedName>
        <fullName evidence="7">Uncharacterized protein</fullName>
    </submittedName>
</protein>
<dbReference type="PROSITE" id="PS00028">
    <property type="entry name" value="ZINC_FINGER_C2H2_1"/>
    <property type="match status" value="3"/>
</dbReference>
<dbReference type="PROSITE" id="PS51293">
    <property type="entry name" value="SANT"/>
    <property type="match status" value="1"/>
</dbReference>
<dbReference type="AlphaFoldDB" id="A0A9P6PUX8"/>
<feature type="compositionally biased region" description="Low complexity" evidence="2">
    <location>
        <begin position="507"/>
        <end position="523"/>
    </location>
</feature>
<comment type="caution">
    <text evidence="7">The sequence shown here is derived from an EMBL/GenBank/DDBJ whole genome shotgun (WGS) entry which is preliminary data.</text>
</comment>
<dbReference type="SMART" id="SM00717">
    <property type="entry name" value="SANT"/>
    <property type="match status" value="3"/>
</dbReference>
<keyword evidence="1" id="KW-0863">Zinc-finger</keyword>
<feature type="domain" description="Myb-like" evidence="3">
    <location>
        <begin position="242"/>
        <end position="293"/>
    </location>
</feature>
<feature type="compositionally biased region" description="Basic and acidic residues" evidence="2">
    <location>
        <begin position="302"/>
        <end position="316"/>
    </location>
</feature>
<dbReference type="PROSITE" id="PS50157">
    <property type="entry name" value="ZINC_FINGER_C2H2_2"/>
    <property type="match status" value="2"/>
</dbReference>
<dbReference type="GO" id="GO:0000978">
    <property type="term" value="F:RNA polymerase II cis-regulatory region sequence-specific DNA binding"/>
    <property type="evidence" value="ECO:0007669"/>
    <property type="project" value="TreeGrafter"/>
</dbReference>
<evidence type="ECO:0000259" key="6">
    <source>
        <dbReference type="PROSITE" id="PS51294"/>
    </source>
</evidence>
<keyword evidence="1" id="KW-0862">Zinc</keyword>
<feature type="domain" description="HTH myb-type" evidence="6">
    <location>
        <begin position="247"/>
        <end position="296"/>
    </location>
</feature>
<accession>A0A9P6PUX8</accession>
<feature type="region of interest" description="Disordered" evidence="2">
    <location>
        <begin position="545"/>
        <end position="579"/>
    </location>
</feature>
<dbReference type="GO" id="GO:0005634">
    <property type="term" value="C:nucleus"/>
    <property type="evidence" value="ECO:0007669"/>
    <property type="project" value="TreeGrafter"/>
</dbReference>
<feature type="region of interest" description="Disordered" evidence="2">
    <location>
        <begin position="300"/>
        <end position="319"/>
    </location>
</feature>
<feature type="domain" description="HTH myb-type" evidence="6">
    <location>
        <begin position="191"/>
        <end position="245"/>
    </location>
</feature>
<feature type="domain" description="HTH myb-type" evidence="6">
    <location>
        <begin position="142"/>
        <end position="186"/>
    </location>
</feature>
<dbReference type="SMART" id="SM00355">
    <property type="entry name" value="ZnF_C2H2"/>
    <property type="match status" value="5"/>
</dbReference>
<evidence type="ECO:0000259" key="5">
    <source>
        <dbReference type="PROSITE" id="PS51293"/>
    </source>
</evidence>
<organism evidence="7 8">
    <name type="scientific">Actinomortierella ambigua</name>
    <dbReference type="NCBI Taxonomy" id="1343610"/>
    <lineage>
        <taxon>Eukaryota</taxon>
        <taxon>Fungi</taxon>
        <taxon>Fungi incertae sedis</taxon>
        <taxon>Mucoromycota</taxon>
        <taxon>Mortierellomycotina</taxon>
        <taxon>Mortierellomycetes</taxon>
        <taxon>Mortierellales</taxon>
        <taxon>Mortierellaceae</taxon>
        <taxon>Actinomortierella</taxon>
    </lineage>
</organism>
<feature type="compositionally biased region" description="Low complexity" evidence="2">
    <location>
        <begin position="926"/>
        <end position="940"/>
    </location>
</feature>
<dbReference type="InterPro" id="IPR050560">
    <property type="entry name" value="MYB_TF"/>
</dbReference>
<dbReference type="SUPFAM" id="SSF46689">
    <property type="entry name" value="Homeodomain-like"/>
    <property type="match status" value="2"/>
</dbReference>
<dbReference type="Pfam" id="PF00249">
    <property type="entry name" value="Myb_DNA-binding"/>
    <property type="match status" value="3"/>
</dbReference>
<feature type="region of interest" description="Disordered" evidence="2">
    <location>
        <begin position="893"/>
        <end position="941"/>
    </location>
</feature>
<dbReference type="CDD" id="cd00167">
    <property type="entry name" value="SANT"/>
    <property type="match status" value="3"/>
</dbReference>
<feature type="compositionally biased region" description="Low complexity" evidence="2">
    <location>
        <begin position="468"/>
        <end position="500"/>
    </location>
</feature>
<evidence type="ECO:0000259" key="3">
    <source>
        <dbReference type="PROSITE" id="PS50090"/>
    </source>
</evidence>
<feature type="domain" description="C2H2-type" evidence="4">
    <location>
        <begin position="880"/>
        <end position="908"/>
    </location>
</feature>
<dbReference type="Gene3D" id="3.30.160.60">
    <property type="entry name" value="Classic Zinc Finger"/>
    <property type="match status" value="2"/>
</dbReference>
<dbReference type="PANTHER" id="PTHR45614">
    <property type="entry name" value="MYB PROTEIN-RELATED"/>
    <property type="match status" value="1"/>
</dbReference>
<feature type="region of interest" description="Disordered" evidence="2">
    <location>
        <begin position="429"/>
        <end position="532"/>
    </location>
</feature>
<dbReference type="GO" id="GO:0008270">
    <property type="term" value="F:zinc ion binding"/>
    <property type="evidence" value="ECO:0007669"/>
    <property type="project" value="UniProtKB-KW"/>
</dbReference>
<feature type="compositionally biased region" description="Low complexity" evidence="2">
    <location>
        <begin position="981"/>
        <end position="1007"/>
    </location>
</feature>
<feature type="compositionally biased region" description="Polar residues" evidence="2">
    <location>
        <begin position="545"/>
        <end position="557"/>
    </location>
</feature>
<dbReference type="OrthoDB" id="2143914at2759"/>
<dbReference type="InterPro" id="IPR009057">
    <property type="entry name" value="Homeodomain-like_sf"/>
</dbReference>
<dbReference type="InterPro" id="IPR017930">
    <property type="entry name" value="Myb_dom"/>
</dbReference>
<feature type="compositionally biased region" description="Low complexity" evidence="2">
    <location>
        <begin position="58"/>
        <end position="67"/>
    </location>
</feature>
<dbReference type="Pfam" id="PF00096">
    <property type="entry name" value="zf-C2H2"/>
    <property type="match status" value="1"/>
</dbReference>
<keyword evidence="8" id="KW-1185">Reference proteome</keyword>
<feature type="domain" description="Myb-like" evidence="3">
    <location>
        <begin position="191"/>
        <end position="241"/>
    </location>
</feature>